<dbReference type="OrthoDB" id="247245at2759"/>
<proteinExistence type="inferred from homology"/>
<reference evidence="4" key="1">
    <citation type="submission" date="2022-07" db="EMBL/GenBank/DDBJ databases">
        <title>Phylogenomic reconstructions and comparative analyses of Kickxellomycotina fungi.</title>
        <authorList>
            <person name="Reynolds N.K."/>
            <person name="Stajich J.E."/>
            <person name="Barry K."/>
            <person name="Grigoriev I.V."/>
            <person name="Crous P."/>
            <person name="Smith M.E."/>
        </authorList>
    </citation>
    <scope>NUCLEOTIDE SEQUENCE</scope>
    <source>
        <strain evidence="4">BCRC 34381</strain>
    </source>
</reference>
<evidence type="ECO:0000256" key="2">
    <source>
        <dbReference type="ARBA" id="ARBA00022741"/>
    </source>
</evidence>
<protein>
    <submittedName>
        <fullName evidence="4">Dephospho-CoA kinase</fullName>
        <ecNumber evidence="4">2.7.1.24</ecNumber>
    </submittedName>
</protein>
<dbReference type="PANTHER" id="PTHR10695">
    <property type="entry name" value="DEPHOSPHO-COA KINASE-RELATED"/>
    <property type="match status" value="1"/>
</dbReference>
<organism evidence="4 5">
    <name type="scientific">Coemansia biformis</name>
    <dbReference type="NCBI Taxonomy" id="1286918"/>
    <lineage>
        <taxon>Eukaryota</taxon>
        <taxon>Fungi</taxon>
        <taxon>Fungi incertae sedis</taxon>
        <taxon>Zoopagomycota</taxon>
        <taxon>Kickxellomycotina</taxon>
        <taxon>Kickxellomycetes</taxon>
        <taxon>Kickxellales</taxon>
        <taxon>Kickxellaceae</taxon>
        <taxon>Coemansia</taxon>
    </lineage>
</organism>
<dbReference type="InterPro" id="IPR001977">
    <property type="entry name" value="Depp_CoAkinase"/>
</dbReference>
<evidence type="ECO:0000256" key="1">
    <source>
        <dbReference type="ARBA" id="ARBA00009018"/>
    </source>
</evidence>
<dbReference type="PANTHER" id="PTHR10695:SF46">
    <property type="entry name" value="BIFUNCTIONAL COENZYME A SYNTHASE-RELATED"/>
    <property type="match status" value="1"/>
</dbReference>
<dbReference type="GO" id="GO:0004140">
    <property type="term" value="F:dephospho-CoA kinase activity"/>
    <property type="evidence" value="ECO:0007669"/>
    <property type="project" value="UniProtKB-EC"/>
</dbReference>
<dbReference type="SUPFAM" id="SSF52540">
    <property type="entry name" value="P-loop containing nucleoside triphosphate hydrolases"/>
    <property type="match status" value="1"/>
</dbReference>
<dbReference type="CDD" id="cd02022">
    <property type="entry name" value="DPCK"/>
    <property type="match status" value="1"/>
</dbReference>
<dbReference type="FunFam" id="3.40.50.300:FF:000485">
    <property type="entry name" value="Dephospho-CoA kinase CAB5"/>
    <property type="match status" value="1"/>
</dbReference>
<evidence type="ECO:0000313" key="4">
    <source>
        <dbReference type="EMBL" id="KAJ1735137.1"/>
    </source>
</evidence>
<comment type="caution">
    <text evidence="4">The sequence shown here is derived from an EMBL/GenBank/DDBJ whole genome shotgun (WGS) entry which is preliminary data.</text>
</comment>
<evidence type="ECO:0000313" key="5">
    <source>
        <dbReference type="Proteomes" id="UP001143981"/>
    </source>
</evidence>
<dbReference type="EMBL" id="JANBOI010000039">
    <property type="protein sequence ID" value="KAJ1735137.1"/>
    <property type="molecule type" value="Genomic_DNA"/>
</dbReference>
<dbReference type="Gene3D" id="3.40.50.300">
    <property type="entry name" value="P-loop containing nucleotide triphosphate hydrolases"/>
    <property type="match status" value="1"/>
</dbReference>
<keyword evidence="4" id="KW-0808">Transferase</keyword>
<keyword evidence="2" id="KW-0547">Nucleotide-binding</keyword>
<dbReference type="GO" id="GO:0015937">
    <property type="term" value="P:coenzyme A biosynthetic process"/>
    <property type="evidence" value="ECO:0007669"/>
    <property type="project" value="InterPro"/>
</dbReference>
<keyword evidence="3" id="KW-0067">ATP-binding</keyword>
<dbReference type="InterPro" id="IPR027417">
    <property type="entry name" value="P-loop_NTPase"/>
</dbReference>
<dbReference type="NCBIfam" id="TIGR00152">
    <property type="entry name" value="dephospho-CoA kinase"/>
    <property type="match status" value="1"/>
</dbReference>
<keyword evidence="5" id="KW-1185">Reference proteome</keyword>
<dbReference type="Pfam" id="PF01121">
    <property type="entry name" value="CoaE"/>
    <property type="match status" value="1"/>
</dbReference>
<comment type="similarity">
    <text evidence="1">Belongs to the CoaE family.</text>
</comment>
<name>A0A9W7YI58_9FUNG</name>
<dbReference type="GO" id="GO:0005737">
    <property type="term" value="C:cytoplasm"/>
    <property type="evidence" value="ECO:0007669"/>
    <property type="project" value="UniProtKB-ARBA"/>
</dbReference>
<sequence length="245" mass="26266">MLVIGLTGGIATGKSTASRAFQAQGVPVVDADAIAHKILEPGEVSYRLVLKHFGEEVLQPGSEAIDRGKLGSIIFNDGKKRQLLNQCTHPYVRRRILYQVLKCFVQGHSVCVVDVPLLFESGLHKFCGKTVVVSCGGEQQISRLMARNGFTRQEAEARASAQMPLADKERRATRVLDNSGSVSGLEDQVRDVLAEWTPSVLRTFGALLAPVGLVASLPFVQSSVFGLGALCACTAWIAGSIAGLY</sequence>
<dbReference type="AlphaFoldDB" id="A0A9W7YI58"/>
<keyword evidence="4" id="KW-0418">Kinase</keyword>
<dbReference type="HAMAP" id="MF_00376">
    <property type="entry name" value="Dephospho_CoA_kinase"/>
    <property type="match status" value="1"/>
</dbReference>
<accession>A0A9W7YI58</accession>
<dbReference type="GO" id="GO:0005524">
    <property type="term" value="F:ATP binding"/>
    <property type="evidence" value="ECO:0007669"/>
    <property type="project" value="UniProtKB-KW"/>
</dbReference>
<evidence type="ECO:0000256" key="3">
    <source>
        <dbReference type="ARBA" id="ARBA00022840"/>
    </source>
</evidence>
<dbReference type="PROSITE" id="PS51219">
    <property type="entry name" value="DPCK"/>
    <property type="match status" value="1"/>
</dbReference>
<dbReference type="EC" id="2.7.1.24" evidence="4"/>
<dbReference type="Proteomes" id="UP001143981">
    <property type="component" value="Unassembled WGS sequence"/>
</dbReference>
<gene>
    <name evidence="4" type="primary">CAB5</name>
    <name evidence="4" type="ORF">LPJ61_000700</name>
</gene>